<dbReference type="AlphaFoldDB" id="X1UIU1"/>
<dbReference type="Gene3D" id="3.10.490.10">
    <property type="entry name" value="Gamma-glutamyl cyclotransferase-like"/>
    <property type="match status" value="1"/>
</dbReference>
<proteinExistence type="predicted"/>
<organism evidence="1">
    <name type="scientific">marine sediment metagenome</name>
    <dbReference type="NCBI Taxonomy" id="412755"/>
    <lineage>
        <taxon>unclassified sequences</taxon>
        <taxon>metagenomes</taxon>
        <taxon>ecological metagenomes</taxon>
    </lineage>
</organism>
<sequence>EFALVHGLIEKLKLYVSKELESSPGKKKLKYAELKDLISLSHQIESSLKVNIKQLKLIHRAGKDPLKFNKHQDELKQLLKDEGKILGHEEVHIQHIKETEEKLPTFKWDYTLVGYGSLMNAAQVAGELCSVSEEVKRQYEHNPEKTIRERLIPVLVFGWKRLFNRKATVPKWTTKRNVKRKALAAMDISPSHRHYFNAVAIKVSKTELEQLYKREKDYKLAKLKNVKHFVTGENIPNCLCFKSPVAPQEGQEASTIEDDLKRKNIFLA</sequence>
<feature type="non-terminal residue" evidence="1">
    <location>
        <position position="268"/>
    </location>
</feature>
<gene>
    <name evidence="1" type="ORF">S12H4_37501</name>
</gene>
<dbReference type="EMBL" id="BARW01022475">
    <property type="protein sequence ID" value="GAI99815.1"/>
    <property type="molecule type" value="Genomic_DNA"/>
</dbReference>
<feature type="non-terminal residue" evidence="1">
    <location>
        <position position="1"/>
    </location>
</feature>
<name>X1UIU1_9ZZZZ</name>
<evidence type="ECO:0000313" key="1">
    <source>
        <dbReference type="EMBL" id="GAI99815.1"/>
    </source>
</evidence>
<comment type="caution">
    <text evidence="1">The sequence shown here is derived from an EMBL/GenBank/DDBJ whole genome shotgun (WGS) entry which is preliminary data.</text>
</comment>
<reference evidence="1" key="1">
    <citation type="journal article" date="2014" name="Front. Microbiol.">
        <title>High frequency of phylogenetically diverse reductive dehalogenase-homologous genes in deep subseafloor sedimentary metagenomes.</title>
        <authorList>
            <person name="Kawai M."/>
            <person name="Futagami T."/>
            <person name="Toyoda A."/>
            <person name="Takaki Y."/>
            <person name="Nishi S."/>
            <person name="Hori S."/>
            <person name="Arai W."/>
            <person name="Tsubouchi T."/>
            <person name="Morono Y."/>
            <person name="Uchiyama I."/>
            <person name="Ito T."/>
            <person name="Fujiyama A."/>
            <person name="Inagaki F."/>
            <person name="Takami H."/>
        </authorList>
    </citation>
    <scope>NUCLEOTIDE SEQUENCE</scope>
    <source>
        <strain evidence="1">Expedition CK06-06</strain>
    </source>
</reference>
<protein>
    <submittedName>
        <fullName evidence="1">Uncharacterized protein</fullName>
    </submittedName>
</protein>
<accession>X1UIU1</accession>